<dbReference type="Gene3D" id="2.60.40.640">
    <property type="match status" value="2"/>
</dbReference>
<reference evidence="4 5" key="1">
    <citation type="submission" date="2015-07" db="EMBL/GenBank/DDBJ databases">
        <title>The genome of Eufriesea mexicana.</title>
        <authorList>
            <person name="Pan H."/>
            <person name="Kapheim K."/>
        </authorList>
    </citation>
    <scope>NUCLEOTIDE SEQUENCE [LARGE SCALE GENOMIC DNA]</scope>
    <source>
        <strain evidence="4">0111107269</strain>
        <tissue evidence="4">Whole body</tissue>
    </source>
</reference>
<dbReference type="InterPro" id="IPR014752">
    <property type="entry name" value="Arrestin-like_C"/>
</dbReference>
<dbReference type="PANTHER" id="PTHR11188">
    <property type="entry name" value="ARRESTIN DOMAIN CONTAINING PROTEIN"/>
    <property type="match status" value="1"/>
</dbReference>
<accession>A0A310SUQ4</accession>
<evidence type="ECO:0000256" key="1">
    <source>
        <dbReference type="ARBA" id="ARBA00005298"/>
    </source>
</evidence>
<dbReference type="Pfam" id="PF00339">
    <property type="entry name" value="Arrestin_N"/>
    <property type="match status" value="1"/>
</dbReference>
<evidence type="ECO:0000259" key="3">
    <source>
        <dbReference type="SMART" id="SM01017"/>
    </source>
</evidence>
<dbReference type="Proteomes" id="UP000250275">
    <property type="component" value="Unassembled WGS sequence"/>
</dbReference>
<dbReference type="InterPro" id="IPR011022">
    <property type="entry name" value="Arrestin_C-like"/>
</dbReference>
<dbReference type="OrthoDB" id="2333384at2759"/>
<comment type="similarity">
    <text evidence="1">Belongs to the arrestin family.</text>
</comment>
<feature type="domain" description="Arrestin C-terminal-like" evidence="3">
    <location>
        <begin position="186"/>
        <end position="318"/>
    </location>
</feature>
<proteinExistence type="inferred from homology"/>
<dbReference type="PANTHER" id="PTHR11188:SF176">
    <property type="entry name" value="ARRESTIN DOMAIN-CONTAINING PROTEIN 1"/>
    <property type="match status" value="1"/>
</dbReference>
<name>A0A310SUQ4_9HYME</name>
<dbReference type="SUPFAM" id="SSF81296">
    <property type="entry name" value="E set domains"/>
    <property type="match status" value="2"/>
</dbReference>
<dbReference type="SMART" id="SM01017">
    <property type="entry name" value="Arrestin_C"/>
    <property type="match status" value="1"/>
</dbReference>
<sequence>MPSLKSFQVQFDRPNAAYMAGEQVSGKIIVNVSRDTNVRRLYFSARGGANVCWSQSQSRKDANGQVRTVHSNFTNSEEYLHLQYNIAVQQCTGRERPDSLVRITSGYHEYPFTFQLPHSIPSSFEHYYGHIRYTVKAMMDRPWKFNHECKTAFTVISPLDLNEYRARCLGIQDEVVENFCCLCVINQGSIRAEITMPFTGYVPGQSINTILDYKNSSSSVEISKVTTKLAKKIDFYANSPYSKTQTSNAVLKSTSDSGPFSARGRVVSNILVPPIPPSHLKYCSIINLEYQVIVTVHVSGPHCKIEKSYPLLIGTVPLYCPPSAPPMEDANVVPVPSVVRQNTPVIITVPLPMTVSPEQFNAPYPQTGAQNRHMGFVHPDQPSTSAVNLEIPPPSYEECMSGTEHIKESNDSSYVFGANRPFAPRYPVFNYPTQSKNTNLLRDHLILAVRAHGQFLTKSLFPQIYATNEREVAGRW</sequence>
<organism evidence="4 5">
    <name type="scientific">Eufriesea mexicana</name>
    <dbReference type="NCBI Taxonomy" id="516756"/>
    <lineage>
        <taxon>Eukaryota</taxon>
        <taxon>Metazoa</taxon>
        <taxon>Ecdysozoa</taxon>
        <taxon>Arthropoda</taxon>
        <taxon>Hexapoda</taxon>
        <taxon>Insecta</taxon>
        <taxon>Pterygota</taxon>
        <taxon>Neoptera</taxon>
        <taxon>Endopterygota</taxon>
        <taxon>Hymenoptera</taxon>
        <taxon>Apocrita</taxon>
        <taxon>Aculeata</taxon>
        <taxon>Apoidea</taxon>
        <taxon>Anthophila</taxon>
        <taxon>Apidae</taxon>
        <taxon>Eufriesea</taxon>
    </lineage>
</organism>
<gene>
    <name evidence="4" type="ORF">WN48_02586</name>
</gene>
<dbReference type="EMBL" id="KQ760243">
    <property type="protein sequence ID" value="OAD61270.1"/>
    <property type="molecule type" value="Genomic_DNA"/>
</dbReference>
<evidence type="ECO:0000313" key="4">
    <source>
        <dbReference type="EMBL" id="OAD61270.1"/>
    </source>
</evidence>
<keyword evidence="5" id="KW-1185">Reference proteome</keyword>
<dbReference type="InterPro" id="IPR014756">
    <property type="entry name" value="Ig_E-set"/>
</dbReference>
<dbReference type="GO" id="GO:0005737">
    <property type="term" value="C:cytoplasm"/>
    <property type="evidence" value="ECO:0007669"/>
    <property type="project" value="TreeGrafter"/>
</dbReference>
<evidence type="ECO:0000313" key="5">
    <source>
        <dbReference type="Proteomes" id="UP000250275"/>
    </source>
</evidence>
<dbReference type="Pfam" id="PF02752">
    <property type="entry name" value="Arrestin_C"/>
    <property type="match status" value="1"/>
</dbReference>
<dbReference type="GO" id="GO:0015031">
    <property type="term" value="P:protein transport"/>
    <property type="evidence" value="ECO:0007669"/>
    <property type="project" value="TreeGrafter"/>
</dbReference>
<dbReference type="AlphaFoldDB" id="A0A310SUQ4"/>
<evidence type="ECO:0000256" key="2">
    <source>
        <dbReference type="ARBA" id="ARBA00022606"/>
    </source>
</evidence>
<protein>
    <submittedName>
        <fullName evidence="4">Arrestin domain-containing protein 3</fullName>
    </submittedName>
</protein>
<dbReference type="InterPro" id="IPR050357">
    <property type="entry name" value="Arrestin_domain-protein"/>
</dbReference>
<keyword evidence="2" id="KW-0716">Sensory transduction</keyword>
<dbReference type="InterPro" id="IPR011021">
    <property type="entry name" value="Arrestin-like_N"/>
</dbReference>